<dbReference type="AlphaFoldDB" id="A0AAV5RMB6"/>
<evidence type="ECO:0000313" key="1">
    <source>
        <dbReference type="EMBL" id="GMM52313.1"/>
    </source>
</evidence>
<accession>A0AAV5RMB6</accession>
<dbReference type="Proteomes" id="UP001362899">
    <property type="component" value="Unassembled WGS sequence"/>
</dbReference>
<name>A0AAV5RMB6_STABA</name>
<protein>
    <submittedName>
        <fullName evidence="1">Uncharacterized protein</fullName>
    </submittedName>
</protein>
<sequence>MREEQPDPKKLEETLILNCINTNQIDDDFWKLVKIFCKSIKDSEWHEYTDTLLKLLELCKSTDQDEYKKNTLVVGSCLYRAKKVRLDPLNEIEYLDALSANNRVFDALRLWKSRVGRSDLEQLPDPSHWLVVGALYHLQAGLYPHAHNIATELHEKTDKLPTKLVIALLTFQCLQKNPNMDYIKYWVQLFVNKQFVEATDVDVTKDTEDHELLFGSFGEYSPFISSDDIHIVLAALIKANHWNEVTAVLNKAGQEGVQINNSHLDDSFIRSATSAKHDDGYLQFFQSLENIGFHNWTVNTHAVGRYLYSLSLVDEITDQFILENLKDVVPHEFLPMVTSQIMEYTTPLYWPLNAETLTYLVRTKSNTNEEKIREYVKYYLLSDPTDIDKIDCRTFAKLINRNLVSIENATILAGTNSHKWMRLWRYLFLRRLQSDFDKSVAAKVFEIMKPLDIKHNAELLKLISATVDKSLKPQIKELQKKKNKKKLEVMIESDC</sequence>
<keyword evidence="2" id="KW-1185">Reference proteome</keyword>
<proteinExistence type="predicted"/>
<evidence type="ECO:0000313" key="2">
    <source>
        <dbReference type="Proteomes" id="UP001362899"/>
    </source>
</evidence>
<reference evidence="1 2" key="1">
    <citation type="journal article" date="2023" name="Elife">
        <title>Identification of key yeast species and microbe-microbe interactions impacting larval growth of Drosophila in the wild.</title>
        <authorList>
            <person name="Mure A."/>
            <person name="Sugiura Y."/>
            <person name="Maeda R."/>
            <person name="Honda K."/>
            <person name="Sakurai N."/>
            <person name="Takahashi Y."/>
            <person name="Watada M."/>
            <person name="Katoh T."/>
            <person name="Gotoh A."/>
            <person name="Gotoh Y."/>
            <person name="Taniguchi I."/>
            <person name="Nakamura K."/>
            <person name="Hayashi T."/>
            <person name="Katayama T."/>
            <person name="Uemura T."/>
            <person name="Hattori Y."/>
        </authorList>
    </citation>
    <scope>NUCLEOTIDE SEQUENCE [LARGE SCALE GENOMIC DNA]</scope>
    <source>
        <strain evidence="1 2">SB-73</strain>
    </source>
</reference>
<comment type="caution">
    <text evidence="1">The sequence shown here is derived from an EMBL/GenBank/DDBJ whole genome shotgun (WGS) entry which is preliminary data.</text>
</comment>
<gene>
    <name evidence="1" type="ORF">DASB73_032760</name>
</gene>
<organism evidence="1 2">
    <name type="scientific">Starmerella bacillaris</name>
    <name type="common">Yeast</name>
    <name type="synonym">Candida zemplinina</name>
    <dbReference type="NCBI Taxonomy" id="1247836"/>
    <lineage>
        <taxon>Eukaryota</taxon>
        <taxon>Fungi</taxon>
        <taxon>Dikarya</taxon>
        <taxon>Ascomycota</taxon>
        <taxon>Saccharomycotina</taxon>
        <taxon>Dipodascomycetes</taxon>
        <taxon>Dipodascales</taxon>
        <taxon>Trichomonascaceae</taxon>
        <taxon>Starmerella</taxon>
    </lineage>
</organism>
<dbReference type="EMBL" id="BTGC01000008">
    <property type="protein sequence ID" value="GMM52313.1"/>
    <property type="molecule type" value="Genomic_DNA"/>
</dbReference>